<gene>
    <name evidence="1" type="ORF">N8I77_010805</name>
</gene>
<dbReference type="AlphaFoldDB" id="A0AAD9S7V1"/>
<dbReference type="EMBL" id="JAUJFL010000006">
    <property type="protein sequence ID" value="KAK2601350.1"/>
    <property type="molecule type" value="Genomic_DNA"/>
</dbReference>
<keyword evidence="2" id="KW-1185">Reference proteome</keyword>
<evidence type="ECO:0000313" key="2">
    <source>
        <dbReference type="Proteomes" id="UP001265746"/>
    </source>
</evidence>
<sequence length="195" mass="22522">MSVCRRARQKVLEFVTTLSLSCPNPADGKISEYMIPFDCEETCFCIQGWQELPGPRKAIHNTKGLDFARKIKRLAFVAKDYDVRERPLGPEHELRDCISEEVREDLETFFLLFHNAVQIAGISISALGAREILGEEDFLSLFLFQPIMQKMMVDGFPITIPYFDRFRMIYHAWHAAFVNLDSRVRAALSPDRMRS</sequence>
<comment type="caution">
    <text evidence="1">The sequence shown here is derived from an EMBL/GenBank/DDBJ whole genome shotgun (WGS) entry which is preliminary data.</text>
</comment>
<proteinExistence type="predicted"/>
<evidence type="ECO:0000313" key="1">
    <source>
        <dbReference type="EMBL" id="KAK2601350.1"/>
    </source>
</evidence>
<accession>A0AAD9S7V1</accession>
<protein>
    <submittedName>
        <fullName evidence="1">Uncharacterized protein</fullName>
    </submittedName>
</protein>
<organism evidence="1 2">
    <name type="scientific">Phomopsis amygdali</name>
    <name type="common">Fusicoccum amygdali</name>
    <dbReference type="NCBI Taxonomy" id="1214568"/>
    <lineage>
        <taxon>Eukaryota</taxon>
        <taxon>Fungi</taxon>
        <taxon>Dikarya</taxon>
        <taxon>Ascomycota</taxon>
        <taxon>Pezizomycotina</taxon>
        <taxon>Sordariomycetes</taxon>
        <taxon>Sordariomycetidae</taxon>
        <taxon>Diaporthales</taxon>
        <taxon>Diaporthaceae</taxon>
        <taxon>Diaporthe</taxon>
    </lineage>
</organism>
<reference evidence="1" key="1">
    <citation type="submission" date="2023-06" db="EMBL/GenBank/DDBJ databases">
        <authorList>
            <person name="Noh H."/>
        </authorList>
    </citation>
    <scope>NUCLEOTIDE SEQUENCE</scope>
    <source>
        <strain evidence="1">DUCC20226</strain>
    </source>
</reference>
<name>A0AAD9S7V1_PHOAM</name>
<dbReference type="Proteomes" id="UP001265746">
    <property type="component" value="Unassembled WGS sequence"/>
</dbReference>